<dbReference type="GO" id="GO:0009631">
    <property type="term" value="P:cold acclimation"/>
    <property type="evidence" value="ECO:0007669"/>
    <property type="project" value="InterPro"/>
</dbReference>
<organism evidence="1 2">
    <name type="scientific">Arabis nemorensis</name>
    <dbReference type="NCBI Taxonomy" id="586526"/>
    <lineage>
        <taxon>Eukaryota</taxon>
        <taxon>Viridiplantae</taxon>
        <taxon>Streptophyta</taxon>
        <taxon>Embryophyta</taxon>
        <taxon>Tracheophyta</taxon>
        <taxon>Spermatophyta</taxon>
        <taxon>Magnoliopsida</taxon>
        <taxon>eudicotyledons</taxon>
        <taxon>Gunneridae</taxon>
        <taxon>Pentapetalae</taxon>
        <taxon>rosids</taxon>
        <taxon>malvids</taxon>
        <taxon>Brassicales</taxon>
        <taxon>Brassicaceae</taxon>
        <taxon>Arabideae</taxon>
        <taxon>Arabis</taxon>
    </lineage>
</organism>
<evidence type="ECO:0008006" key="3">
    <source>
        <dbReference type="Google" id="ProtNLM"/>
    </source>
</evidence>
<dbReference type="GO" id="GO:0048364">
    <property type="term" value="P:root development"/>
    <property type="evidence" value="ECO:0007669"/>
    <property type="project" value="InterPro"/>
</dbReference>
<dbReference type="GO" id="GO:0010150">
    <property type="term" value="P:leaf senescence"/>
    <property type="evidence" value="ECO:0007669"/>
    <property type="project" value="InterPro"/>
</dbReference>
<name>A0A565CQG9_9BRAS</name>
<dbReference type="Proteomes" id="UP000489600">
    <property type="component" value="Unassembled WGS sequence"/>
</dbReference>
<gene>
    <name evidence="1" type="ORF">ANE_LOCUS26275</name>
</gene>
<proteinExistence type="predicted"/>
<dbReference type="InterPro" id="IPR033244">
    <property type="entry name" value="MED32"/>
</dbReference>
<protein>
    <recommendedName>
        <fullName evidence="3">Mediator of RNA polymerase II transcription subunit 32</fullName>
    </recommendedName>
</protein>
<dbReference type="PANTHER" id="PTHR35989">
    <property type="entry name" value="MEDIATOR OF RNA POLYMERASE II TRANSCRIPTION SUBUNIT 32"/>
    <property type="match status" value="1"/>
</dbReference>
<sequence>MDSIVDSLNKAYEKFVLASANVLESKDTNVAALENFKEKWELFRVACDQAEDFVESVKQSIGSDCLVDEATGISAAIENLRQATKD</sequence>
<dbReference type="AlphaFoldDB" id="A0A565CQG9"/>
<evidence type="ECO:0000313" key="2">
    <source>
        <dbReference type="Proteomes" id="UP000489600"/>
    </source>
</evidence>
<dbReference type="GO" id="GO:0016592">
    <property type="term" value="C:mediator complex"/>
    <property type="evidence" value="ECO:0007669"/>
    <property type="project" value="InterPro"/>
</dbReference>
<dbReference type="PANTHER" id="PTHR35989:SF1">
    <property type="entry name" value="MEDIATOR OF RNA POLYMERASE II TRANSCRIPTION SUBUNIT 32"/>
    <property type="match status" value="1"/>
</dbReference>
<dbReference type="OrthoDB" id="782223at2759"/>
<keyword evidence="2" id="KW-1185">Reference proteome</keyword>
<dbReference type="EMBL" id="CABITT030000008">
    <property type="protein sequence ID" value="VVB15831.1"/>
    <property type="molecule type" value="Genomic_DNA"/>
</dbReference>
<accession>A0A565CQG9</accession>
<reference evidence="1" key="1">
    <citation type="submission" date="2019-07" db="EMBL/GenBank/DDBJ databases">
        <authorList>
            <person name="Dittberner H."/>
        </authorList>
    </citation>
    <scope>NUCLEOTIDE SEQUENCE [LARGE SCALE GENOMIC DNA]</scope>
</reference>
<evidence type="ECO:0000313" key="1">
    <source>
        <dbReference type="EMBL" id="VVB15831.1"/>
    </source>
</evidence>
<dbReference type="GO" id="GO:0006355">
    <property type="term" value="P:regulation of DNA-templated transcription"/>
    <property type="evidence" value="ECO:0007669"/>
    <property type="project" value="InterPro"/>
</dbReference>
<comment type="caution">
    <text evidence="1">The sequence shown here is derived from an EMBL/GenBank/DDBJ whole genome shotgun (WGS) entry which is preliminary data.</text>
</comment>